<proteinExistence type="inferred from homology"/>
<evidence type="ECO:0000313" key="4">
    <source>
        <dbReference type="EMBL" id="SDC78529.1"/>
    </source>
</evidence>
<reference evidence="4 5" key="1">
    <citation type="submission" date="2016-09" db="EMBL/GenBank/DDBJ databases">
        <authorList>
            <person name="Capua I."/>
            <person name="De Benedictis P."/>
            <person name="Joannis T."/>
            <person name="Lombin L.H."/>
            <person name="Cattoli G."/>
        </authorList>
    </citation>
    <scope>NUCLEOTIDE SEQUENCE [LARGE SCALE GENOMIC DNA]</scope>
    <source>
        <strain evidence="4 5">A7P-90m</strain>
    </source>
</reference>
<dbReference type="InterPro" id="IPR035938">
    <property type="entry name" value="Hemerythrin-like_sf"/>
</dbReference>
<gene>
    <name evidence="4" type="ORF">SAMN05216323_105114</name>
</gene>
<evidence type="ECO:0000256" key="3">
    <source>
        <dbReference type="ARBA" id="ARBA00023004"/>
    </source>
</evidence>
<dbReference type="AlphaFoldDB" id="A0A1G6PEN5"/>
<keyword evidence="3" id="KW-0408">Iron</keyword>
<evidence type="ECO:0008006" key="6">
    <source>
        <dbReference type="Google" id="ProtNLM"/>
    </source>
</evidence>
<dbReference type="EMBL" id="FMYP01000051">
    <property type="protein sequence ID" value="SDC78529.1"/>
    <property type="molecule type" value="Genomic_DNA"/>
</dbReference>
<dbReference type="GO" id="GO:0046872">
    <property type="term" value="F:metal ion binding"/>
    <property type="evidence" value="ECO:0007669"/>
    <property type="project" value="UniProtKB-KW"/>
</dbReference>
<dbReference type="RefSeq" id="WP_092439527.1">
    <property type="nucleotide sequence ID" value="NZ_FMYP01000051.1"/>
</dbReference>
<comment type="similarity">
    <text evidence="1">Belongs to the hemerythrin family.</text>
</comment>
<sequence>MAKSEKHKGELDYSTVVTINAKRYRELVAKVESLANTENGFDGDVFYVLANYAEGSLLDEELALMKADVATRQEHHLHHQKFLARLDQIRKGLEQGNPQINKEIVAFLDGWYNEHFVGFHGLSM</sequence>
<keyword evidence="5" id="KW-1185">Reference proteome</keyword>
<dbReference type="Gene3D" id="1.20.120.50">
    <property type="entry name" value="Hemerythrin-like"/>
    <property type="match status" value="1"/>
</dbReference>
<evidence type="ECO:0000313" key="5">
    <source>
        <dbReference type="Proteomes" id="UP000199452"/>
    </source>
</evidence>
<evidence type="ECO:0000256" key="1">
    <source>
        <dbReference type="ARBA" id="ARBA00010587"/>
    </source>
</evidence>
<organism evidence="4 5">
    <name type="scientific">Williamwhitmania taraxaci</name>
    <dbReference type="NCBI Taxonomy" id="1640674"/>
    <lineage>
        <taxon>Bacteria</taxon>
        <taxon>Pseudomonadati</taxon>
        <taxon>Bacteroidota</taxon>
        <taxon>Bacteroidia</taxon>
        <taxon>Bacteroidales</taxon>
        <taxon>Williamwhitmaniaceae</taxon>
        <taxon>Williamwhitmania</taxon>
    </lineage>
</organism>
<dbReference type="SUPFAM" id="SSF47188">
    <property type="entry name" value="Hemerythrin-like"/>
    <property type="match status" value="1"/>
</dbReference>
<keyword evidence="2" id="KW-0479">Metal-binding</keyword>
<name>A0A1G6PEN5_9BACT</name>
<protein>
    <recommendedName>
        <fullName evidence="6">Hemerythrin</fullName>
    </recommendedName>
</protein>
<evidence type="ECO:0000256" key="2">
    <source>
        <dbReference type="ARBA" id="ARBA00022723"/>
    </source>
</evidence>
<dbReference type="Proteomes" id="UP000199452">
    <property type="component" value="Unassembled WGS sequence"/>
</dbReference>
<accession>A0A1G6PEN5</accession>